<dbReference type="Gene3D" id="3.20.20.80">
    <property type="entry name" value="Glycosidases"/>
    <property type="match status" value="1"/>
</dbReference>
<dbReference type="Proteomes" id="UP001161247">
    <property type="component" value="Chromosome 5"/>
</dbReference>
<gene>
    <name evidence="6" type="ORF">OLC1_LOCUS14967</name>
</gene>
<dbReference type="InterPro" id="IPR017853">
    <property type="entry name" value="GH"/>
</dbReference>
<dbReference type="PRINTS" id="PR00131">
    <property type="entry name" value="GLHYDRLASE1"/>
</dbReference>
<dbReference type="InterPro" id="IPR033132">
    <property type="entry name" value="GH_1_N_CS"/>
</dbReference>
<dbReference type="Pfam" id="PF00232">
    <property type="entry name" value="Glyco_hydro_1"/>
    <property type="match status" value="1"/>
</dbReference>
<sequence>MARLHLLSLCVIGVGLLYESTTFQLASSAEEDDDQLFGDKYQIKEFNRGSFPPGFVFGSASSAYQVEGAWNSDGKGPSNWDVFTHTKPDMIQDRKSGDVAADSYHLYKEDVALLKKMNMDAYRFSISWTRLLPRGRISGGINERGIEYYNKLIDHLIANGLKPVVTLFHWDTPQSLEDEYGGFLGQKIIDDFREYANLCFQRYGDRVKDWITLNEPFSYAVGGYDSGYSPPNHCSVWKNQNCKGGDSGTEPYRVMHNMILAHANAVKVYKTKYQAHQKGKVGMSIVSGWAVPFSNSLADRNATYRALDFQIGWNLWPLVYGEYPNSMQMLVGKRLPKFTKEESDIVKGSFDFVGLNYYTANYVKGSTNHNSNTNASFSTDARADSLVERQGKLIGPEAGSSWLHFYPRGLRDMLLYVKHKFNNPVIYITENGVDEKDDPSVPLETALRDYSRIKYYYWHLKYLHIAIREGVKVKGYFGWAALDNFEWNSGYTVRFGLNYVDYRNGNKRYPKLSARWFSRFLSRPTIHEPHH</sequence>
<name>A0AAV1DF64_OLDCO</name>
<accession>A0AAV1DF64</accession>
<keyword evidence="3" id="KW-0326">Glycosidase</keyword>
<dbReference type="GO" id="GO:0009821">
    <property type="term" value="P:alkaloid biosynthetic process"/>
    <property type="evidence" value="ECO:0007669"/>
    <property type="project" value="UniProtKB-ARBA"/>
</dbReference>
<evidence type="ECO:0000313" key="6">
    <source>
        <dbReference type="EMBL" id="CAI9106474.1"/>
    </source>
</evidence>
<evidence type="ECO:0000313" key="7">
    <source>
        <dbReference type="Proteomes" id="UP001161247"/>
    </source>
</evidence>
<dbReference type="GO" id="GO:0008422">
    <property type="term" value="F:beta-glucosidase activity"/>
    <property type="evidence" value="ECO:0007669"/>
    <property type="project" value="TreeGrafter"/>
</dbReference>
<organism evidence="6 7">
    <name type="scientific">Oldenlandia corymbosa var. corymbosa</name>
    <dbReference type="NCBI Taxonomy" id="529605"/>
    <lineage>
        <taxon>Eukaryota</taxon>
        <taxon>Viridiplantae</taxon>
        <taxon>Streptophyta</taxon>
        <taxon>Embryophyta</taxon>
        <taxon>Tracheophyta</taxon>
        <taxon>Spermatophyta</taxon>
        <taxon>Magnoliopsida</taxon>
        <taxon>eudicotyledons</taxon>
        <taxon>Gunneridae</taxon>
        <taxon>Pentapetalae</taxon>
        <taxon>asterids</taxon>
        <taxon>lamiids</taxon>
        <taxon>Gentianales</taxon>
        <taxon>Rubiaceae</taxon>
        <taxon>Rubioideae</taxon>
        <taxon>Spermacoceae</taxon>
        <taxon>Hedyotis-Oldenlandia complex</taxon>
        <taxon>Oldenlandia</taxon>
    </lineage>
</organism>
<evidence type="ECO:0000256" key="2">
    <source>
        <dbReference type="ARBA" id="ARBA00022801"/>
    </source>
</evidence>
<dbReference type="PROSITE" id="PS00653">
    <property type="entry name" value="GLYCOSYL_HYDROL_F1_2"/>
    <property type="match status" value="1"/>
</dbReference>
<dbReference type="EMBL" id="OX459122">
    <property type="protein sequence ID" value="CAI9106474.1"/>
    <property type="molecule type" value="Genomic_DNA"/>
</dbReference>
<reference evidence="6" key="1">
    <citation type="submission" date="2023-03" db="EMBL/GenBank/DDBJ databases">
        <authorList>
            <person name="Julca I."/>
        </authorList>
    </citation>
    <scope>NUCLEOTIDE SEQUENCE</scope>
</reference>
<evidence type="ECO:0000256" key="5">
    <source>
        <dbReference type="SAM" id="SignalP"/>
    </source>
</evidence>
<evidence type="ECO:0000256" key="1">
    <source>
        <dbReference type="ARBA" id="ARBA00010838"/>
    </source>
</evidence>
<protein>
    <submittedName>
        <fullName evidence="6">OLC1v1005636C2</fullName>
    </submittedName>
</protein>
<feature type="chain" id="PRO_5043628612" evidence="5">
    <location>
        <begin position="23"/>
        <end position="531"/>
    </location>
</feature>
<comment type="similarity">
    <text evidence="1 4">Belongs to the glycosyl hydrolase 1 family.</text>
</comment>
<dbReference type="InterPro" id="IPR001360">
    <property type="entry name" value="Glyco_hydro_1"/>
</dbReference>
<feature type="signal peptide" evidence="5">
    <location>
        <begin position="1"/>
        <end position="22"/>
    </location>
</feature>
<dbReference type="PANTHER" id="PTHR10353:SF137">
    <property type="entry name" value="MYROSINASE 3-RELATED"/>
    <property type="match status" value="1"/>
</dbReference>
<dbReference type="AlphaFoldDB" id="A0AAV1DF64"/>
<keyword evidence="5" id="KW-0732">Signal</keyword>
<evidence type="ECO:0000256" key="3">
    <source>
        <dbReference type="ARBA" id="ARBA00023295"/>
    </source>
</evidence>
<dbReference type="FunFam" id="3.20.20.80:FF:000020">
    <property type="entry name" value="Beta-glucosidase 12"/>
    <property type="match status" value="1"/>
</dbReference>
<dbReference type="PANTHER" id="PTHR10353">
    <property type="entry name" value="GLYCOSYL HYDROLASE"/>
    <property type="match status" value="1"/>
</dbReference>
<keyword evidence="7" id="KW-1185">Reference proteome</keyword>
<keyword evidence="2" id="KW-0378">Hydrolase</keyword>
<evidence type="ECO:0000256" key="4">
    <source>
        <dbReference type="RuleBase" id="RU003690"/>
    </source>
</evidence>
<dbReference type="GO" id="GO:0005975">
    <property type="term" value="P:carbohydrate metabolic process"/>
    <property type="evidence" value="ECO:0007669"/>
    <property type="project" value="InterPro"/>
</dbReference>
<dbReference type="SUPFAM" id="SSF51445">
    <property type="entry name" value="(Trans)glycosidases"/>
    <property type="match status" value="1"/>
</dbReference>
<proteinExistence type="inferred from homology"/>